<evidence type="ECO:0000313" key="3">
    <source>
        <dbReference type="EMBL" id="GEU41856.1"/>
    </source>
</evidence>
<gene>
    <name evidence="3" type="ORF">Tci_013834</name>
</gene>
<feature type="region of interest" description="Disordered" evidence="1">
    <location>
        <begin position="90"/>
        <end position="114"/>
    </location>
</feature>
<accession>A0A6L2JXW7</accession>
<dbReference type="GO" id="GO:0046983">
    <property type="term" value="F:protein dimerization activity"/>
    <property type="evidence" value="ECO:0007669"/>
    <property type="project" value="InterPro"/>
</dbReference>
<dbReference type="AlphaFoldDB" id="A0A6L2JXW7"/>
<evidence type="ECO:0000259" key="2">
    <source>
        <dbReference type="Pfam" id="PF05699"/>
    </source>
</evidence>
<proteinExistence type="predicted"/>
<evidence type="ECO:0000256" key="1">
    <source>
        <dbReference type="SAM" id="MobiDB-lite"/>
    </source>
</evidence>
<sequence length="114" mass="12574">MAQDILSVQATSAAFESAFSTSGRVLSIRRTRLTLASLEMCMCLKDDMDAAERVQQTSNLENSLDFKAEILEEEVQKHEAITLSDKEITMDEAASEARSSGGEEIYDMTLSKSD</sequence>
<dbReference type="Pfam" id="PF05699">
    <property type="entry name" value="Dimer_Tnp_hAT"/>
    <property type="match status" value="1"/>
</dbReference>
<dbReference type="SUPFAM" id="SSF53098">
    <property type="entry name" value="Ribonuclease H-like"/>
    <property type="match status" value="1"/>
</dbReference>
<feature type="domain" description="HAT C-terminal dimerisation" evidence="2">
    <location>
        <begin position="1"/>
        <end position="48"/>
    </location>
</feature>
<dbReference type="InterPro" id="IPR008906">
    <property type="entry name" value="HATC_C_dom"/>
</dbReference>
<name>A0A6L2JXW7_TANCI</name>
<reference evidence="3" key="1">
    <citation type="journal article" date="2019" name="Sci. Rep.">
        <title>Draft genome of Tanacetum cinerariifolium, the natural source of mosquito coil.</title>
        <authorList>
            <person name="Yamashiro T."/>
            <person name="Shiraishi A."/>
            <person name="Satake H."/>
            <person name="Nakayama K."/>
        </authorList>
    </citation>
    <scope>NUCLEOTIDE SEQUENCE</scope>
</reference>
<protein>
    <submittedName>
        <fullName evidence="3">Zinc finger BED domain-containing protein RICESLEEPER 2-like</fullName>
    </submittedName>
</protein>
<organism evidence="3">
    <name type="scientific">Tanacetum cinerariifolium</name>
    <name type="common">Dalmatian daisy</name>
    <name type="synonym">Chrysanthemum cinerariifolium</name>
    <dbReference type="NCBI Taxonomy" id="118510"/>
    <lineage>
        <taxon>Eukaryota</taxon>
        <taxon>Viridiplantae</taxon>
        <taxon>Streptophyta</taxon>
        <taxon>Embryophyta</taxon>
        <taxon>Tracheophyta</taxon>
        <taxon>Spermatophyta</taxon>
        <taxon>Magnoliopsida</taxon>
        <taxon>eudicotyledons</taxon>
        <taxon>Gunneridae</taxon>
        <taxon>Pentapetalae</taxon>
        <taxon>asterids</taxon>
        <taxon>campanulids</taxon>
        <taxon>Asterales</taxon>
        <taxon>Asteraceae</taxon>
        <taxon>Asteroideae</taxon>
        <taxon>Anthemideae</taxon>
        <taxon>Anthemidinae</taxon>
        <taxon>Tanacetum</taxon>
    </lineage>
</organism>
<dbReference type="EMBL" id="BKCJ010001492">
    <property type="protein sequence ID" value="GEU41856.1"/>
    <property type="molecule type" value="Genomic_DNA"/>
</dbReference>
<dbReference type="InterPro" id="IPR012337">
    <property type="entry name" value="RNaseH-like_sf"/>
</dbReference>
<comment type="caution">
    <text evidence="3">The sequence shown here is derived from an EMBL/GenBank/DDBJ whole genome shotgun (WGS) entry which is preliminary data.</text>
</comment>